<evidence type="ECO:0000256" key="2">
    <source>
        <dbReference type="SAM" id="Phobius"/>
    </source>
</evidence>
<keyword evidence="3" id="KW-0732">Signal</keyword>
<name>A0A2J6TBF4_9HELO</name>
<evidence type="ECO:0000256" key="3">
    <source>
        <dbReference type="SAM" id="SignalP"/>
    </source>
</evidence>
<dbReference type="AlphaFoldDB" id="A0A2J6TBF4"/>
<keyword evidence="2" id="KW-1133">Transmembrane helix</keyword>
<feature type="transmembrane region" description="Helical" evidence="2">
    <location>
        <begin position="194"/>
        <end position="213"/>
    </location>
</feature>
<dbReference type="EMBL" id="KZ613790">
    <property type="protein sequence ID" value="PMD60302.1"/>
    <property type="molecule type" value="Genomic_DNA"/>
</dbReference>
<keyword evidence="5" id="KW-1185">Reference proteome</keyword>
<protein>
    <recommendedName>
        <fullName evidence="6">GPI anchored protein</fullName>
    </recommendedName>
</protein>
<accession>A0A2J6TBF4</accession>
<dbReference type="Proteomes" id="UP000235371">
    <property type="component" value="Unassembled WGS sequence"/>
</dbReference>
<feature type="chain" id="PRO_5014448508" description="GPI anchored protein" evidence="3">
    <location>
        <begin position="22"/>
        <end position="214"/>
    </location>
</feature>
<evidence type="ECO:0000256" key="1">
    <source>
        <dbReference type="SAM" id="MobiDB-lite"/>
    </source>
</evidence>
<dbReference type="OrthoDB" id="3562314at2759"/>
<dbReference type="RefSeq" id="XP_024737206.1">
    <property type="nucleotide sequence ID" value="XM_024872428.1"/>
</dbReference>
<sequence length="214" mass="20991">MLNKVLPLLFLFFFSTHRVKAQTGTISVGPLLSCGITTFNCPGVSGCCTIGGCCGGGCCENGYTCINEGTSAEACCPASDPTKCGTAAAPSSSPSGGHTCTNVEACAAVTEDGVGWTCVLGRTCGFSYGECNPCPYIAGSGSGPSTVSYAGSSPSTTSYSGSSPSSVSSPGTSPSPSSGSTTSLGYSSRGSGVGLRWLAAVSLGGVIAIAVLYT</sequence>
<evidence type="ECO:0000313" key="5">
    <source>
        <dbReference type="Proteomes" id="UP000235371"/>
    </source>
</evidence>
<evidence type="ECO:0008006" key="6">
    <source>
        <dbReference type="Google" id="ProtNLM"/>
    </source>
</evidence>
<gene>
    <name evidence="4" type="ORF">K444DRAFT_390126</name>
</gene>
<proteinExistence type="predicted"/>
<dbReference type="GeneID" id="36580509"/>
<reference evidence="4 5" key="1">
    <citation type="submission" date="2016-04" db="EMBL/GenBank/DDBJ databases">
        <title>A degradative enzymes factory behind the ericoid mycorrhizal symbiosis.</title>
        <authorList>
            <consortium name="DOE Joint Genome Institute"/>
            <person name="Martino E."/>
            <person name="Morin E."/>
            <person name="Grelet G."/>
            <person name="Kuo A."/>
            <person name="Kohler A."/>
            <person name="Daghino S."/>
            <person name="Barry K."/>
            <person name="Choi C."/>
            <person name="Cichocki N."/>
            <person name="Clum A."/>
            <person name="Copeland A."/>
            <person name="Hainaut M."/>
            <person name="Haridas S."/>
            <person name="Labutti K."/>
            <person name="Lindquist E."/>
            <person name="Lipzen A."/>
            <person name="Khouja H.-R."/>
            <person name="Murat C."/>
            <person name="Ohm R."/>
            <person name="Olson A."/>
            <person name="Spatafora J."/>
            <person name="Veneault-Fourrey C."/>
            <person name="Henrissat B."/>
            <person name="Grigoriev I."/>
            <person name="Martin F."/>
            <person name="Perotto S."/>
        </authorList>
    </citation>
    <scope>NUCLEOTIDE SEQUENCE [LARGE SCALE GENOMIC DNA]</scope>
    <source>
        <strain evidence="4 5">E</strain>
    </source>
</reference>
<evidence type="ECO:0000313" key="4">
    <source>
        <dbReference type="EMBL" id="PMD60302.1"/>
    </source>
</evidence>
<feature type="region of interest" description="Disordered" evidence="1">
    <location>
        <begin position="153"/>
        <end position="184"/>
    </location>
</feature>
<dbReference type="InParanoid" id="A0A2J6TBF4"/>
<organism evidence="4 5">
    <name type="scientific">Hyaloscypha bicolor E</name>
    <dbReference type="NCBI Taxonomy" id="1095630"/>
    <lineage>
        <taxon>Eukaryota</taxon>
        <taxon>Fungi</taxon>
        <taxon>Dikarya</taxon>
        <taxon>Ascomycota</taxon>
        <taxon>Pezizomycotina</taxon>
        <taxon>Leotiomycetes</taxon>
        <taxon>Helotiales</taxon>
        <taxon>Hyaloscyphaceae</taxon>
        <taxon>Hyaloscypha</taxon>
        <taxon>Hyaloscypha bicolor</taxon>
    </lineage>
</organism>
<keyword evidence="2" id="KW-0812">Transmembrane</keyword>
<keyword evidence="2" id="KW-0472">Membrane</keyword>
<feature type="signal peptide" evidence="3">
    <location>
        <begin position="1"/>
        <end position="21"/>
    </location>
</feature>